<dbReference type="SUPFAM" id="SSF88659">
    <property type="entry name" value="Sigma3 and sigma4 domains of RNA polymerase sigma factors"/>
    <property type="match status" value="1"/>
</dbReference>
<feature type="domain" description="TIR" evidence="2">
    <location>
        <begin position="13"/>
        <end position="146"/>
    </location>
</feature>
<keyword evidence="4" id="KW-1185">Reference proteome</keyword>
<protein>
    <submittedName>
        <fullName evidence="3">RNA polymerase sigma factor</fullName>
    </submittedName>
</protein>
<organism evidence="3 4">
    <name type="scientific">Engelhardtia mirabilis</name>
    <dbReference type="NCBI Taxonomy" id="2528011"/>
    <lineage>
        <taxon>Bacteria</taxon>
        <taxon>Pseudomonadati</taxon>
        <taxon>Planctomycetota</taxon>
        <taxon>Planctomycetia</taxon>
        <taxon>Planctomycetia incertae sedis</taxon>
        <taxon>Engelhardtia</taxon>
    </lineage>
</organism>
<dbReference type="EMBL" id="CP036287">
    <property type="protein sequence ID" value="QDU67118.1"/>
    <property type="molecule type" value="Genomic_DNA"/>
</dbReference>
<sequence>MEPGNGAAMSDAFEYDAFVCFAREDEAAVERLCAILSDEGRQILRFAADDAPTPEAIEKLSAELAGSRRVLGFLTQAWRQSWWSTGGDALLLGQAERGMRLIPLLIDGLPVEDVPVAFSERPGIRIEVRDDGSLPDEQTRAVCAVVCADHGTDQSTVLRLHRWFDGDDDALEQLLSDNLAWMQTYVRKHLNARLRRRFDSMDVVQEGAMRILRYNPRHPPANKAQMRALFKKALLDALRDKIDHLTANRRNIDREESIISPLASGDRPVGPSSEDRPDELADKQEQREWVKLALQFLDPVDRAIILRRDYHKEPFEEISESLGLASPDAARMRYNRALPKLACKIRELRRYQQEQLREPDHETSAGS</sequence>
<dbReference type="Gene3D" id="1.10.10.10">
    <property type="entry name" value="Winged helix-like DNA-binding domain superfamily/Winged helix DNA-binding domain"/>
    <property type="match status" value="1"/>
</dbReference>
<dbReference type="AlphaFoldDB" id="A0A518BJH0"/>
<dbReference type="GO" id="GO:0003700">
    <property type="term" value="F:DNA-binding transcription factor activity"/>
    <property type="evidence" value="ECO:0007669"/>
    <property type="project" value="InterPro"/>
</dbReference>
<dbReference type="Proteomes" id="UP000316921">
    <property type="component" value="Chromosome"/>
</dbReference>
<dbReference type="InterPro" id="IPR036388">
    <property type="entry name" value="WH-like_DNA-bd_sf"/>
</dbReference>
<dbReference type="Gene3D" id="3.40.50.10140">
    <property type="entry name" value="Toll/interleukin-1 receptor homology (TIR) domain"/>
    <property type="match status" value="1"/>
</dbReference>
<accession>A0A518BJH0</accession>
<dbReference type="InterPro" id="IPR013324">
    <property type="entry name" value="RNA_pol_sigma_r3/r4-like"/>
</dbReference>
<evidence type="ECO:0000313" key="4">
    <source>
        <dbReference type="Proteomes" id="UP000316921"/>
    </source>
</evidence>
<feature type="region of interest" description="Disordered" evidence="1">
    <location>
        <begin position="256"/>
        <end position="284"/>
    </location>
</feature>
<evidence type="ECO:0000256" key="1">
    <source>
        <dbReference type="SAM" id="MobiDB-lite"/>
    </source>
</evidence>
<proteinExistence type="predicted"/>
<dbReference type="KEGG" id="pbap:Pla133_21960"/>
<evidence type="ECO:0000259" key="2">
    <source>
        <dbReference type="PROSITE" id="PS50104"/>
    </source>
</evidence>
<dbReference type="InterPro" id="IPR013325">
    <property type="entry name" value="RNA_pol_sigma_r2"/>
</dbReference>
<gene>
    <name evidence="3" type="ORF">Pla133_21960</name>
</gene>
<dbReference type="Pfam" id="PF13676">
    <property type="entry name" value="TIR_2"/>
    <property type="match status" value="1"/>
</dbReference>
<dbReference type="NCBIfam" id="TIGR02937">
    <property type="entry name" value="sigma70-ECF"/>
    <property type="match status" value="1"/>
</dbReference>
<feature type="compositionally biased region" description="Basic and acidic residues" evidence="1">
    <location>
        <begin position="273"/>
        <end position="284"/>
    </location>
</feature>
<dbReference type="InterPro" id="IPR000157">
    <property type="entry name" value="TIR_dom"/>
</dbReference>
<dbReference type="PROSITE" id="PS50104">
    <property type="entry name" value="TIR"/>
    <property type="match status" value="1"/>
</dbReference>
<dbReference type="SUPFAM" id="SSF88946">
    <property type="entry name" value="Sigma2 domain of RNA polymerase sigma factors"/>
    <property type="match status" value="1"/>
</dbReference>
<evidence type="ECO:0000313" key="3">
    <source>
        <dbReference type="EMBL" id="QDU67118.1"/>
    </source>
</evidence>
<dbReference type="InterPro" id="IPR014284">
    <property type="entry name" value="RNA_pol_sigma-70_dom"/>
</dbReference>
<reference evidence="3 4" key="1">
    <citation type="submission" date="2019-02" db="EMBL/GenBank/DDBJ databases">
        <title>Deep-cultivation of Planctomycetes and their phenomic and genomic characterization uncovers novel biology.</title>
        <authorList>
            <person name="Wiegand S."/>
            <person name="Jogler M."/>
            <person name="Boedeker C."/>
            <person name="Pinto D."/>
            <person name="Vollmers J."/>
            <person name="Rivas-Marin E."/>
            <person name="Kohn T."/>
            <person name="Peeters S.H."/>
            <person name="Heuer A."/>
            <person name="Rast P."/>
            <person name="Oberbeckmann S."/>
            <person name="Bunk B."/>
            <person name="Jeske O."/>
            <person name="Meyerdierks A."/>
            <person name="Storesund J.E."/>
            <person name="Kallscheuer N."/>
            <person name="Luecker S."/>
            <person name="Lage O.M."/>
            <person name="Pohl T."/>
            <person name="Merkel B.J."/>
            <person name="Hornburger P."/>
            <person name="Mueller R.-W."/>
            <person name="Bruemmer F."/>
            <person name="Labrenz M."/>
            <person name="Spormann A.M."/>
            <person name="Op den Camp H."/>
            <person name="Overmann J."/>
            <person name="Amann R."/>
            <person name="Jetten M.S.M."/>
            <person name="Mascher T."/>
            <person name="Medema M.H."/>
            <person name="Devos D.P."/>
            <person name="Kaster A.-K."/>
            <person name="Ovreas L."/>
            <person name="Rohde M."/>
            <person name="Galperin M.Y."/>
            <person name="Jogler C."/>
        </authorList>
    </citation>
    <scope>NUCLEOTIDE SEQUENCE [LARGE SCALE GENOMIC DNA]</scope>
    <source>
        <strain evidence="3 4">Pla133</strain>
    </source>
</reference>
<dbReference type="GO" id="GO:0007165">
    <property type="term" value="P:signal transduction"/>
    <property type="evidence" value="ECO:0007669"/>
    <property type="project" value="InterPro"/>
</dbReference>
<name>A0A518BJH0_9BACT</name>
<dbReference type="SUPFAM" id="SSF52200">
    <property type="entry name" value="Toll/Interleukin receptor TIR domain"/>
    <property type="match status" value="1"/>
</dbReference>
<dbReference type="InterPro" id="IPR035897">
    <property type="entry name" value="Toll_tir_struct_dom_sf"/>
</dbReference>
<dbReference type="GO" id="GO:0006352">
    <property type="term" value="P:DNA-templated transcription initiation"/>
    <property type="evidence" value="ECO:0007669"/>
    <property type="project" value="InterPro"/>
</dbReference>